<evidence type="ECO:0000313" key="2">
    <source>
        <dbReference type="EMBL" id="ADD40303.1"/>
    </source>
</evidence>
<reference evidence="2 3" key="1">
    <citation type="journal article" date="2009" name="Stand. Genomic Sci.">
        <title>Complete genome sequence of Stackebrandtia nassauensis type strain (LLR-40K-21).</title>
        <authorList>
            <person name="Munk C."/>
            <person name="Lapidus A."/>
            <person name="Copeland A."/>
            <person name="Jando M."/>
            <person name="Mayilraj S."/>
            <person name="Glavina Del Rio T."/>
            <person name="Nolan M."/>
            <person name="Chen F."/>
            <person name="Lucas S."/>
            <person name="Tice H."/>
            <person name="Cheng J.F."/>
            <person name="Han C."/>
            <person name="Detter J.C."/>
            <person name="Bruce D."/>
            <person name="Goodwin L."/>
            <person name="Chain P."/>
            <person name="Pitluck S."/>
            <person name="Goker M."/>
            <person name="Ovchinikova G."/>
            <person name="Pati A."/>
            <person name="Ivanova N."/>
            <person name="Mavromatis K."/>
            <person name="Chen A."/>
            <person name="Palaniappan K."/>
            <person name="Land M."/>
            <person name="Hauser L."/>
            <person name="Chang Y.J."/>
            <person name="Jeffries C.D."/>
            <person name="Bristow J."/>
            <person name="Eisen J.A."/>
            <person name="Markowitz V."/>
            <person name="Hugenholtz P."/>
            <person name="Kyrpides N.C."/>
            <person name="Klenk H.P."/>
        </authorList>
    </citation>
    <scope>NUCLEOTIDE SEQUENCE [LARGE SCALE GENOMIC DNA]</scope>
    <source>
        <strain evidence="3">DSM 44728 / CIP 108903 / NRRL B-16338 / NBRC 102104 / LLR-40K-21</strain>
    </source>
</reference>
<dbReference type="OrthoDB" id="5195268at2"/>
<dbReference type="InterPro" id="IPR025323">
    <property type="entry name" value="DUF4229"/>
</dbReference>
<feature type="transmembrane region" description="Helical" evidence="1">
    <location>
        <begin position="7"/>
        <end position="23"/>
    </location>
</feature>
<dbReference type="STRING" id="446470.Snas_0589"/>
<dbReference type="HOGENOM" id="CLU_158406_1_0_11"/>
<gene>
    <name evidence="2" type="ordered locus">Snas_0589</name>
</gene>
<dbReference type="Proteomes" id="UP000000844">
    <property type="component" value="Chromosome"/>
</dbReference>
<keyword evidence="1" id="KW-0472">Membrane</keyword>
<keyword evidence="1" id="KW-1133">Transmembrane helix</keyword>
<protein>
    <recommendedName>
        <fullName evidence="4">DUF4229 domain-containing protein</fullName>
    </recommendedName>
</protein>
<proteinExistence type="predicted"/>
<name>D3Q604_STANL</name>
<evidence type="ECO:0008006" key="4">
    <source>
        <dbReference type="Google" id="ProtNLM"/>
    </source>
</evidence>
<keyword evidence="3" id="KW-1185">Reference proteome</keyword>
<evidence type="ECO:0000313" key="3">
    <source>
        <dbReference type="Proteomes" id="UP000000844"/>
    </source>
</evidence>
<accession>D3Q604</accession>
<evidence type="ECO:0000256" key="1">
    <source>
        <dbReference type="SAM" id="Phobius"/>
    </source>
</evidence>
<dbReference type="KEGG" id="sna:Snas_0589"/>
<dbReference type="RefSeq" id="WP_013015874.1">
    <property type="nucleotide sequence ID" value="NC_013947.1"/>
</dbReference>
<sequence length="82" mass="9150">MSPLWKFTLGRVGLCVLIGALLWPTGLHILVIAMAALLGSFLLSFVVLKKWRTEMLADVDEAVKRRRAQKEELRSALAGEDE</sequence>
<dbReference type="Pfam" id="PF14012">
    <property type="entry name" value="DUF4229"/>
    <property type="match status" value="1"/>
</dbReference>
<organism evidence="2 3">
    <name type="scientific">Stackebrandtia nassauensis (strain DSM 44728 / CIP 108903 / NRRL B-16338 / NBRC 102104 / LLR-40K-21)</name>
    <dbReference type="NCBI Taxonomy" id="446470"/>
    <lineage>
        <taxon>Bacteria</taxon>
        <taxon>Bacillati</taxon>
        <taxon>Actinomycetota</taxon>
        <taxon>Actinomycetes</taxon>
        <taxon>Glycomycetales</taxon>
        <taxon>Glycomycetaceae</taxon>
        <taxon>Stackebrandtia</taxon>
    </lineage>
</organism>
<feature type="transmembrane region" description="Helical" evidence="1">
    <location>
        <begin position="29"/>
        <end position="48"/>
    </location>
</feature>
<dbReference type="EMBL" id="CP001778">
    <property type="protein sequence ID" value="ADD40303.1"/>
    <property type="molecule type" value="Genomic_DNA"/>
</dbReference>
<dbReference type="AlphaFoldDB" id="D3Q604"/>
<dbReference type="eggNOG" id="ENOG5033BNY">
    <property type="taxonomic scope" value="Bacteria"/>
</dbReference>
<keyword evidence="1" id="KW-0812">Transmembrane</keyword>